<accession>D3FEJ3</accession>
<organism evidence="3 4">
    <name type="scientific">Conexibacter woesei (strain DSM 14684 / CCUG 47730 / CIP 108061 / JCM 11494 / NBRC 100937 / ID131577)</name>
    <dbReference type="NCBI Taxonomy" id="469383"/>
    <lineage>
        <taxon>Bacteria</taxon>
        <taxon>Bacillati</taxon>
        <taxon>Actinomycetota</taxon>
        <taxon>Thermoleophilia</taxon>
        <taxon>Solirubrobacterales</taxon>
        <taxon>Conexibacteraceae</taxon>
        <taxon>Conexibacter</taxon>
    </lineage>
</organism>
<dbReference type="PANTHER" id="PTHR46268:SF15">
    <property type="entry name" value="UNIVERSAL STRESS PROTEIN HP_0031"/>
    <property type="match status" value="1"/>
</dbReference>
<dbReference type="RefSeq" id="WP_012932718.1">
    <property type="nucleotide sequence ID" value="NC_013739.1"/>
</dbReference>
<sequence>MTSTIIVGFDGRNHASDALALGRLLALTTRSRLVVACAYPEDPLGESGAAADIGRSVREDAEAVLEKARAEVAAAGEDPATPPLEVEFHAIAGAAPSRVLHELAEERTAAAIVVGATHHGAAVRLLTGSTPERVLDGSPCPVAVAPEGYAAAHARATPLAGPGAPLQIAVAFDDSPEAANALAAAADFARLAGGRLRVVTAVNGAVGLYPPLDPGAYAEIADLARTSARERLDAAVAKLDGLAVDAAVLDGDPANVLLEDSEHDDLLFTGSGGKGPFRRVLMGSVSTTLLREAACPVVIVPRGSGEGASS</sequence>
<dbReference type="Pfam" id="PF00582">
    <property type="entry name" value="Usp"/>
    <property type="match status" value="2"/>
</dbReference>
<dbReference type="KEGG" id="cwo:Cwoe_1238"/>
<dbReference type="InterPro" id="IPR006015">
    <property type="entry name" value="Universal_stress_UspA"/>
</dbReference>
<feature type="domain" description="UspA" evidence="2">
    <location>
        <begin position="168"/>
        <end position="301"/>
    </location>
</feature>
<dbReference type="SUPFAM" id="SSF52402">
    <property type="entry name" value="Adenine nucleotide alpha hydrolases-like"/>
    <property type="match status" value="2"/>
</dbReference>
<evidence type="ECO:0000313" key="3">
    <source>
        <dbReference type="EMBL" id="ADB49667.1"/>
    </source>
</evidence>
<dbReference type="Gene3D" id="3.40.50.620">
    <property type="entry name" value="HUPs"/>
    <property type="match status" value="2"/>
</dbReference>
<dbReference type="CDD" id="cd00293">
    <property type="entry name" value="USP-like"/>
    <property type="match status" value="2"/>
</dbReference>
<feature type="domain" description="UspA" evidence="2">
    <location>
        <begin position="1"/>
        <end position="145"/>
    </location>
</feature>
<proteinExistence type="inferred from homology"/>
<evidence type="ECO:0000256" key="1">
    <source>
        <dbReference type="ARBA" id="ARBA00008791"/>
    </source>
</evidence>
<dbReference type="AlphaFoldDB" id="D3FEJ3"/>
<dbReference type="PRINTS" id="PR01438">
    <property type="entry name" value="UNVRSLSTRESS"/>
</dbReference>
<comment type="similarity">
    <text evidence="1">Belongs to the universal stress protein A family.</text>
</comment>
<dbReference type="HOGENOM" id="CLU_049301_4_1_11"/>
<dbReference type="PANTHER" id="PTHR46268">
    <property type="entry name" value="STRESS RESPONSE PROTEIN NHAX"/>
    <property type="match status" value="1"/>
</dbReference>
<reference evidence="4" key="2">
    <citation type="submission" date="2010-01" db="EMBL/GenBank/DDBJ databases">
        <title>The complete genome of Conexibacter woesei DSM 14684.</title>
        <authorList>
            <consortium name="US DOE Joint Genome Institute (JGI-PGF)"/>
            <person name="Lucas S."/>
            <person name="Copeland A."/>
            <person name="Lapidus A."/>
            <person name="Glavina del Rio T."/>
            <person name="Dalin E."/>
            <person name="Tice H."/>
            <person name="Bruce D."/>
            <person name="Goodwin L."/>
            <person name="Pitluck S."/>
            <person name="Kyrpides N."/>
            <person name="Mavromatis K."/>
            <person name="Ivanova N."/>
            <person name="Mikhailova N."/>
            <person name="Chertkov O."/>
            <person name="Brettin T."/>
            <person name="Detter J.C."/>
            <person name="Han C."/>
            <person name="Larimer F."/>
            <person name="Land M."/>
            <person name="Hauser L."/>
            <person name="Markowitz V."/>
            <person name="Cheng J.-F."/>
            <person name="Hugenholtz P."/>
            <person name="Woyke T."/>
            <person name="Wu D."/>
            <person name="Pukall R."/>
            <person name="Steenblock K."/>
            <person name="Schneider S."/>
            <person name="Klenk H.-P."/>
            <person name="Eisen J.A."/>
        </authorList>
    </citation>
    <scope>NUCLEOTIDE SEQUENCE [LARGE SCALE GENOMIC DNA]</scope>
    <source>
        <strain evidence="4">DSM 14684 / CIP 108061 / JCM 11494 / NBRC 100937 / ID131577</strain>
    </source>
</reference>
<evidence type="ECO:0000259" key="2">
    <source>
        <dbReference type="Pfam" id="PF00582"/>
    </source>
</evidence>
<dbReference type="InterPro" id="IPR014729">
    <property type="entry name" value="Rossmann-like_a/b/a_fold"/>
</dbReference>
<gene>
    <name evidence="3" type="ordered locus">Cwoe_1238</name>
</gene>
<dbReference type="InterPro" id="IPR006016">
    <property type="entry name" value="UspA"/>
</dbReference>
<dbReference type="Proteomes" id="UP000008229">
    <property type="component" value="Chromosome"/>
</dbReference>
<dbReference type="EMBL" id="CP001854">
    <property type="protein sequence ID" value="ADB49667.1"/>
    <property type="molecule type" value="Genomic_DNA"/>
</dbReference>
<dbReference type="OrthoDB" id="5242641at2"/>
<keyword evidence="4" id="KW-1185">Reference proteome</keyword>
<evidence type="ECO:0000313" key="4">
    <source>
        <dbReference type="Proteomes" id="UP000008229"/>
    </source>
</evidence>
<protein>
    <submittedName>
        <fullName evidence="3">UspA domain protein</fullName>
    </submittedName>
</protein>
<name>D3FEJ3_CONWI</name>
<reference evidence="3 4" key="1">
    <citation type="journal article" date="2010" name="Stand. Genomic Sci.">
        <title>Complete genome sequence of Conexibacter woesei type strain (ID131577).</title>
        <authorList>
            <person name="Pukall R."/>
            <person name="Lapidus A."/>
            <person name="Glavina Del Rio T."/>
            <person name="Copeland A."/>
            <person name="Tice H."/>
            <person name="Cheng J.-F."/>
            <person name="Lucas S."/>
            <person name="Chen F."/>
            <person name="Nolan M."/>
            <person name="Bruce D."/>
            <person name="Goodwin L."/>
            <person name="Pitluck S."/>
            <person name="Mavromatis K."/>
            <person name="Ivanova N."/>
            <person name="Ovchinnikova G."/>
            <person name="Pati A."/>
            <person name="Chen A."/>
            <person name="Palaniappan K."/>
            <person name="Land M."/>
            <person name="Hauser L."/>
            <person name="Chang Y.-J."/>
            <person name="Jeffries C.D."/>
            <person name="Chain P."/>
            <person name="Meincke L."/>
            <person name="Sims D."/>
            <person name="Brettin T."/>
            <person name="Detter J.C."/>
            <person name="Rohde M."/>
            <person name="Goeker M."/>
            <person name="Bristow J."/>
            <person name="Eisen J.A."/>
            <person name="Markowitz V."/>
            <person name="Kyrpides N.C."/>
            <person name="Klenk H.-P."/>
            <person name="Hugenholtz P."/>
        </authorList>
    </citation>
    <scope>NUCLEOTIDE SEQUENCE [LARGE SCALE GENOMIC DNA]</scope>
    <source>
        <strain evidence="4">DSM 14684 / CIP 108061 / JCM 11494 / NBRC 100937 / ID131577</strain>
    </source>
</reference>
<dbReference type="eggNOG" id="COG0589">
    <property type="taxonomic scope" value="Bacteria"/>
</dbReference>
<dbReference type="STRING" id="469383.Cwoe_1238"/>